<evidence type="ECO:0000256" key="15">
    <source>
        <dbReference type="PIRNR" id="PIRNR000854"/>
    </source>
</evidence>
<evidence type="ECO:0000256" key="2">
    <source>
        <dbReference type="ARBA" id="ARBA00002988"/>
    </source>
</evidence>
<dbReference type="EMBL" id="JAVDXQ010000004">
    <property type="protein sequence ID" value="MDR7297551.1"/>
    <property type="molecule type" value="Genomic_DNA"/>
</dbReference>
<dbReference type="SUPFAM" id="SSF56059">
    <property type="entry name" value="Glutathione synthetase ATP-binding domain-like"/>
    <property type="match status" value="1"/>
</dbReference>
<evidence type="ECO:0000256" key="3">
    <source>
        <dbReference type="ARBA" id="ARBA00004742"/>
    </source>
</evidence>
<dbReference type="Gene3D" id="3.20.20.60">
    <property type="entry name" value="Phosphoenolpyruvate-binding domains"/>
    <property type="match status" value="1"/>
</dbReference>
<comment type="similarity">
    <text evidence="4 15">Belongs to the PEP-utilizing enzyme family.</text>
</comment>
<comment type="function">
    <text evidence="2 15">Catalyzes the phosphorylation of pyruvate to phosphoenolpyruvate.</text>
</comment>
<dbReference type="InterPro" id="IPR040442">
    <property type="entry name" value="Pyrv_kinase-like_dom_sf"/>
</dbReference>
<comment type="cofactor">
    <cofactor evidence="1 15">
        <name>Mg(2+)</name>
        <dbReference type="ChEBI" id="CHEBI:18420"/>
    </cofactor>
</comment>
<feature type="domain" description="PEP-utilising enzyme C-terminal" evidence="18">
    <location>
        <begin position="490"/>
        <end position="796"/>
    </location>
</feature>
<dbReference type="InterPro" id="IPR002192">
    <property type="entry name" value="PPDK_AMP/ATP-bd"/>
</dbReference>
<evidence type="ECO:0000256" key="13">
    <source>
        <dbReference type="ARBA" id="ARBA00033470"/>
    </source>
</evidence>
<dbReference type="Gene3D" id="3.50.30.10">
    <property type="entry name" value="Phosphohistidine domain"/>
    <property type="match status" value="1"/>
</dbReference>
<dbReference type="PROSITE" id="PS00742">
    <property type="entry name" value="PEP_ENZYMES_2"/>
    <property type="match status" value="1"/>
</dbReference>
<dbReference type="InterPro" id="IPR008279">
    <property type="entry name" value="PEP-util_enz_mobile_dom"/>
</dbReference>
<sequence>MSTLFEATALVVPFENLRMSDVEAVGGKNASLGEMISQLAASGVRVPGGFATTAHAFRQFLKHEGLDARIAARLSSLNTDDVRALAEAGAEIRGWIENQPFPADLEAGVRAAYAQLTADNPDATFAVRSSATAEDLPDASFAGQQETFLNVHGIDEVLHKMREVFASLYNDRAISYRVHKGFAHNDVALSAGVQRMVRSDLGSAGVMFTIDTESGFQEVVFITSSYGLGETVVQGAVNPDEFYVHKPALKAGKLAIIRRNLGSKLLRMEFASPEEKAASGKLVKTVDTVPEHRNRYSLNDAEVTELAQYALIIEQHYGRAMDIEWGRDGVDGKIYILQARPETVKSQMAGQVEHHYKLKAHSAVLAEGRAIGQKIGTGPVRLVDSVAEMERVQPGDVLVTDMTDPNWEPVMKRASAIVTNRGGRTCHAAIIARELGIPAVVGCGDATDKLKDGQLVTVACSEGDTGYIYDGLLETEVSEVHRGELPYCPIKIMMNVGNPQLAFNFAQMPSGGVGLARLEFIINNNIGVHPKAILDYPNIDADLKKAVESVARGHASPRAFYVDKLAEGIATIAAAFFPRPVIVRLSDFKSNEYRKLIGGSRYEPDEENPMLGFRGASRYISGEFQDAFAMECEALKRVRKEMGLTNIEIMVPFVRTVKQASRVVEMLAERGLKRGVDGLRIIMMCEVPSNAILAEQFLEHFDGMSIGSNDLTQLTLGLDRDSGLEQLAGDFDERDPAVKAMISRAIRACRATGKYIGICGQGPSDHPDFADWLAEEGIVSISLNPDTVIETWQRLAAK</sequence>
<protein>
    <recommendedName>
        <fullName evidence="6 15">Phosphoenolpyruvate synthase</fullName>
        <shortName evidence="15">PEP synthase</shortName>
        <ecNumber evidence="5 15">2.7.9.2</ecNumber>
    </recommendedName>
    <alternativeName>
        <fullName evidence="13 15">Pyruvate, water dikinase</fullName>
    </alternativeName>
</protein>
<dbReference type="InterPro" id="IPR036637">
    <property type="entry name" value="Phosphohistidine_dom_sf"/>
</dbReference>
<dbReference type="InterPro" id="IPR023151">
    <property type="entry name" value="PEP_util_CS"/>
</dbReference>
<accession>A0ABU1ZAA7</accession>
<proteinExistence type="inferred from homology"/>
<comment type="catalytic activity">
    <reaction evidence="14 15">
        <text>pyruvate + ATP + H2O = phosphoenolpyruvate + AMP + phosphate + 2 H(+)</text>
        <dbReference type="Rhea" id="RHEA:11364"/>
        <dbReference type="ChEBI" id="CHEBI:15361"/>
        <dbReference type="ChEBI" id="CHEBI:15377"/>
        <dbReference type="ChEBI" id="CHEBI:15378"/>
        <dbReference type="ChEBI" id="CHEBI:30616"/>
        <dbReference type="ChEBI" id="CHEBI:43474"/>
        <dbReference type="ChEBI" id="CHEBI:58702"/>
        <dbReference type="ChEBI" id="CHEBI:456215"/>
        <dbReference type="EC" id="2.7.9.2"/>
    </reaction>
</comment>
<dbReference type="InterPro" id="IPR006319">
    <property type="entry name" value="PEP_synth"/>
</dbReference>
<evidence type="ECO:0000256" key="1">
    <source>
        <dbReference type="ARBA" id="ARBA00001946"/>
    </source>
</evidence>
<dbReference type="Pfam" id="PF01326">
    <property type="entry name" value="PPDK_N"/>
    <property type="match status" value="1"/>
</dbReference>
<evidence type="ECO:0000256" key="14">
    <source>
        <dbReference type="ARBA" id="ARBA00047700"/>
    </source>
</evidence>
<dbReference type="Proteomes" id="UP001180536">
    <property type="component" value="Unassembled WGS sequence"/>
</dbReference>
<keyword evidence="11 15" id="KW-0067">ATP-binding</keyword>
<dbReference type="Gene3D" id="3.30.1490.20">
    <property type="entry name" value="ATP-grasp fold, A domain"/>
    <property type="match status" value="1"/>
</dbReference>
<evidence type="ECO:0000256" key="6">
    <source>
        <dbReference type="ARBA" id="ARBA00021623"/>
    </source>
</evidence>
<evidence type="ECO:0000256" key="12">
    <source>
        <dbReference type="ARBA" id="ARBA00022842"/>
    </source>
</evidence>
<evidence type="ECO:0000256" key="9">
    <source>
        <dbReference type="ARBA" id="ARBA00022741"/>
    </source>
</evidence>
<evidence type="ECO:0000313" key="20">
    <source>
        <dbReference type="Proteomes" id="UP001180536"/>
    </source>
</evidence>
<keyword evidence="12 15" id="KW-0460">Magnesium</keyword>
<dbReference type="Pfam" id="PF00391">
    <property type="entry name" value="PEP-utilizers"/>
    <property type="match status" value="1"/>
</dbReference>
<comment type="pathway">
    <text evidence="3 15">Carbohydrate biosynthesis; gluconeogenesis.</text>
</comment>
<evidence type="ECO:0000256" key="4">
    <source>
        <dbReference type="ARBA" id="ARBA00007837"/>
    </source>
</evidence>
<dbReference type="InterPro" id="IPR018274">
    <property type="entry name" value="PEP_util_AS"/>
</dbReference>
<dbReference type="InterPro" id="IPR000121">
    <property type="entry name" value="PEP_util_C"/>
</dbReference>
<dbReference type="PROSITE" id="PS00370">
    <property type="entry name" value="PEP_ENZYMES_PHOS_SITE"/>
    <property type="match status" value="1"/>
</dbReference>
<evidence type="ECO:0000256" key="8">
    <source>
        <dbReference type="ARBA" id="ARBA00022723"/>
    </source>
</evidence>
<dbReference type="Pfam" id="PF02896">
    <property type="entry name" value="PEP-utilizers_C"/>
    <property type="match status" value="1"/>
</dbReference>
<feature type="domain" description="PEP-utilising enzyme mobile" evidence="16">
    <location>
        <begin position="393"/>
        <end position="463"/>
    </location>
</feature>
<reference evidence="19 20" key="1">
    <citation type="submission" date="2023-07" db="EMBL/GenBank/DDBJ databases">
        <title>Sorghum-associated microbial communities from plants grown in Nebraska, USA.</title>
        <authorList>
            <person name="Schachtman D."/>
        </authorList>
    </citation>
    <scope>NUCLEOTIDE SEQUENCE [LARGE SCALE GENOMIC DNA]</scope>
    <source>
        <strain evidence="19 20">BE310</strain>
    </source>
</reference>
<evidence type="ECO:0000256" key="5">
    <source>
        <dbReference type="ARBA" id="ARBA00011996"/>
    </source>
</evidence>
<gene>
    <name evidence="19" type="ORF">J2X16_002900</name>
</gene>
<evidence type="ECO:0000256" key="11">
    <source>
        <dbReference type="ARBA" id="ARBA00022840"/>
    </source>
</evidence>
<name>A0ABU1ZAA7_9BURK</name>
<organism evidence="19 20">
    <name type="scientific">Pelomonas aquatica</name>
    <dbReference type="NCBI Taxonomy" id="431058"/>
    <lineage>
        <taxon>Bacteria</taxon>
        <taxon>Pseudomonadati</taxon>
        <taxon>Pseudomonadota</taxon>
        <taxon>Betaproteobacteria</taxon>
        <taxon>Burkholderiales</taxon>
        <taxon>Sphaerotilaceae</taxon>
        <taxon>Roseateles</taxon>
    </lineage>
</organism>
<dbReference type="PANTHER" id="PTHR43030">
    <property type="entry name" value="PHOSPHOENOLPYRUVATE SYNTHASE"/>
    <property type="match status" value="1"/>
</dbReference>
<evidence type="ECO:0000259" key="17">
    <source>
        <dbReference type="Pfam" id="PF01326"/>
    </source>
</evidence>
<dbReference type="Gene3D" id="3.30.470.20">
    <property type="entry name" value="ATP-grasp fold, B domain"/>
    <property type="match status" value="1"/>
</dbReference>
<dbReference type="GO" id="GO:0008986">
    <property type="term" value="F:pyruvate, water dikinase activity"/>
    <property type="evidence" value="ECO:0007669"/>
    <property type="project" value="UniProtKB-EC"/>
</dbReference>
<evidence type="ECO:0000259" key="18">
    <source>
        <dbReference type="Pfam" id="PF02896"/>
    </source>
</evidence>
<evidence type="ECO:0000256" key="7">
    <source>
        <dbReference type="ARBA" id="ARBA00022679"/>
    </source>
</evidence>
<keyword evidence="8 15" id="KW-0479">Metal-binding</keyword>
<keyword evidence="9 15" id="KW-0547">Nucleotide-binding</keyword>
<dbReference type="InterPro" id="IPR015813">
    <property type="entry name" value="Pyrv/PenolPyrv_kinase-like_dom"/>
</dbReference>
<keyword evidence="7 15" id="KW-0808">Transferase</keyword>
<dbReference type="RefSeq" id="WP_056873843.1">
    <property type="nucleotide sequence ID" value="NZ_JAVDXQ010000004.1"/>
</dbReference>
<dbReference type="PANTHER" id="PTHR43030:SF1">
    <property type="entry name" value="PHOSPHOENOLPYRUVATE SYNTHASE"/>
    <property type="match status" value="1"/>
</dbReference>
<dbReference type="EC" id="2.7.9.2" evidence="5 15"/>
<evidence type="ECO:0000259" key="16">
    <source>
        <dbReference type="Pfam" id="PF00391"/>
    </source>
</evidence>
<evidence type="ECO:0000313" key="19">
    <source>
        <dbReference type="EMBL" id="MDR7297551.1"/>
    </source>
</evidence>
<dbReference type="PIRSF" id="PIRSF000854">
    <property type="entry name" value="PEP_synthase"/>
    <property type="match status" value="1"/>
</dbReference>
<dbReference type="InterPro" id="IPR013815">
    <property type="entry name" value="ATP_grasp_subdomain_1"/>
</dbReference>
<evidence type="ECO:0000256" key="10">
    <source>
        <dbReference type="ARBA" id="ARBA00022777"/>
    </source>
</evidence>
<dbReference type="SUPFAM" id="SSF52009">
    <property type="entry name" value="Phosphohistidine domain"/>
    <property type="match status" value="1"/>
</dbReference>
<comment type="caution">
    <text evidence="19">The sequence shown here is derived from an EMBL/GenBank/DDBJ whole genome shotgun (WGS) entry which is preliminary data.</text>
</comment>
<keyword evidence="10 15" id="KW-0418">Kinase</keyword>
<dbReference type="NCBIfam" id="TIGR01418">
    <property type="entry name" value="PEP_synth"/>
    <property type="match status" value="1"/>
</dbReference>
<dbReference type="NCBIfam" id="NF005057">
    <property type="entry name" value="PRK06464.1"/>
    <property type="match status" value="1"/>
</dbReference>
<keyword evidence="19" id="KW-0670">Pyruvate</keyword>
<feature type="domain" description="Pyruvate phosphate dikinase AMP/ATP-binding" evidence="17">
    <location>
        <begin position="23"/>
        <end position="354"/>
    </location>
</feature>
<dbReference type="SUPFAM" id="SSF51621">
    <property type="entry name" value="Phosphoenolpyruvate/pyruvate domain"/>
    <property type="match status" value="1"/>
</dbReference>
<keyword evidence="20" id="KW-1185">Reference proteome</keyword>